<comment type="similarity">
    <text evidence="2">Belongs to the APC3/CDC27 family.</text>
</comment>
<evidence type="ECO:0000256" key="3">
    <source>
        <dbReference type="PROSITE-ProRule" id="PRU00339"/>
    </source>
</evidence>
<name>A0ABQ7KGI8_9FUNG</name>
<dbReference type="SUPFAM" id="SSF48452">
    <property type="entry name" value="TPR-like"/>
    <property type="match status" value="3"/>
</dbReference>
<feature type="repeat" description="TPR" evidence="3">
    <location>
        <begin position="367"/>
        <end position="400"/>
    </location>
</feature>
<evidence type="ECO:0000313" key="5">
    <source>
        <dbReference type="Proteomes" id="UP001194696"/>
    </source>
</evidence>
<evidence type="ECO:0000313" key="4">
    <source>
        <dbReference type="EMBL" id="KAG0298416.1"/>
    </source>
</evidence>
<feature type="repeat" description="TPR" evidence="3">
    <location>
        <begin position="401"/>
        <end position="434"/>
    </location>
</feature>
<dbReference type="Gene3D" id="1.25.40.10">
    <property type="entry name" value="Tetratricopeptide repeat domain"/>
    <property type="match status" value="4"/>
</dbReference>
<dbReference type="InterPro" id="IPR019734">
    <property type="entry name" value="TPR_rpt"/>
</dbReference>
<evidence type="ECO:0000256" key="1">
    <source>
        <dbReference type="ARBA" id="ARBA00022803"/>
    </source>
</evidence>
<keyword evidence="5" id="KW-1185">Reference proteome</keyword>
<keyword evidence="1 3" id="KW-0802">TPR repeat</keyword>
<comment type="caution">
    <text evidence="4">The sequence shown here is derived from an EMBL/GenBank/DDBJ whole genome shotgun (WGS) entry which is preliminary data.</text>
</comment>
<dbReference type="InterPro" id="IPR011990">
    <property type="entry name" value="TPR-like_helical_dom_sf"/>
</dbReference>
<feature type="repeat" description="TPR" evidence="3">
    <location>
        <begin position="469"/>
        <end position="502"/>
    </location>
</feature>
<dbReference type="SMART" id="SM00028">
    <property type="entry name" value="TPR"/>
    <property type="match status" value="8"/>
</dbReference>
<evidence type="ECO:0000256" key="2">
    <source>
        <dbReference type="ARBA" id="ARBA00038210"/>
    </source>
</evidence>
<gene>
    <name evidence="4" type="primary">CDC27</name>
    <name evidence="4" type="ORF">BGZ96_012138</name>
</gene>
<dbReference type="PROSITE" id="PS50005">
    <property type="entry name" value="TPR"/>
    <property type="match status" value="6"/>
</dbReference>
<accession>A0ABQ7KGI8</accession>
<dbReference type="Pfam" id="PF00515">
    <property type="entry name" value="TPR_1"/>
    <property type="match status" value="1"/>
</dbReference>
<dbReference type="Pfam" id="PF14559">
    <property type="entry name" value="TPR_19"/>
    <property type="match status" value="1"/>
</dbReference>
<protein>
    <submittedName>
        <fullName evidence="4">Anaphase-promoting complex subunit cdc27</fullName>
    </submittedName>
</protein>
<proteinExistence type="inferred from homology"/>
<feature type="repeat" description="TPR" evidence="3">
    <location>
        <begin position="15"/>
        <end position="48"/>
    </location>
</feature>
<organism evidence="4 5">
    <name type="scientific">Linnemannia gamsii</name>
    <dbReference type="NCBI Taxonomy" id="64522"/>
    <lineage>
        <taxon>Eukaryota</taxon>
        <taxon>Fungi</taxon>
        <taxon>Fungi incertae sedis</taxon>
        <taxon>Mucoromycota</taxon>
        <taxon>Mortierellomycotina</taxon>
        <taxon>Mortierellomycetes</taxon>
        <taxon>Mortierellales</taxon>
        <taxon>Mortierellaceae</taxon>
        <taxon>Linnemannia</taxon>
    </lineage>
</organism>
<dbReference type="EMBL" id="JAAAIM010000009">
    <property type="protein sequence ID" value="KAG0298416.1"/>
    <property type="molecule type" value="Genomic_DNA"/>
</dbReference>
<dbReference type="PANTHER" id="PTHR12558">
    <property type="entry name" value="CELL DIVISION CYCLE 16,23,27"/>
    <property type="match status" value="1"/>
</dbReference>
<sequence length="532" mass="59876">MAGKNAPSSGDPDKASVLNLLGRTARAQQRHKLAIKYFTQALEANPFLWEALENLSELGSAPDPNSMFTEFDSTIANVFAPRSAPVTQRINPAIPTPPTPLIPKHEDLQNENIDDTAPETSYNHSSVPAHDLIKPRQGFLPTIDTNSMAVLAQILRQLCKHVAALQASELVGGVAPPAVSKAELQEELEALRIVADTFKILARAYGLFSQNKFNESMMEYESLPYEHLASGWVQCQLAKNKFEMTDYTTAAQYFQRARELEPSIHRDMEIYSTCLWHLKQEMKLSALGKELKDSNHHSPQAWCALGNAYSLRNENDQAIKCFQRAIQLDDRFAYAHTLSGHEYKGLEEYDKALTEYRTALSIDDRHYPAWCGMGDVYIKVGKSDLALIHYKEAHILNPSNTVVIFLVGIVQERMNRTTEALRSFEEAIHLQPGHAMARFEKAKVQKEMGQYTEALKELDVVHKIAPTEPRVFMLQGEILLEMGDKKEALKKLTWALDLDSKSSHAIRDLIDKVNQDSDAEEQAYDIQHDSDG</sequence>
<dbReference type="Pfam" id="PF13181">
    <property type="entry name" value="TPR_8"/>
    <property type="match status" value="2"/>
</dbReference>
<dbReference type="Proteomes" id="UP001194696">
    <property type="component" value="Unassembled WGS sequence"/>
</dbReference>
<feature type="repeat" description="TPR" evidence="3">
    <location>
        <begin position="333"/>
        <end position="366"/>
    </location>
</feature>
<dbReference type="PANTHER" id="PTHR12558:SF13">
    <property type="entry name" value="CELL DIVISION CYCLE PROTEIN 27 HOMOLOG"/>
    <property type="match status" value="1"/>
</dbReference>
<feature type="repeat" description="TPR" evidence="3">
    <location>
        <begin position="299"/>
        <end position="332"/>
    </location>
</feature>
<reference evidence="4 5" key="1">
    <citation type="journal article" date="2020" name="Fungal Divers.">
        <title>Resolving the Mortierellaceae phylogeny through synthesis of multi-gene phylogenetics and phylogenomics.</title>
        <authorList>
            <person name="Vandepol N."/>
            <person name="Liber J."/>
            <person name="Desiro A."/>
            <person name="Na H."/>
            <person name="Kennedy M."/>
            <person name="Barry K."/>
            <person name="Grigoriev I.V."/>
            <person name="Miller A.N."/>
            <person name="O'Donnell K."/>
            <person name="Stajich J.E."/>
            <person name="Bonito G."/>
        </authorList>
    </citation>
    <scope>NUCLEOTIDE SEQUENCE [LARGE SCALE GENOMIC DNA]</scope>
    <source>
        <strain evidence="4 5">AD045</strain>
    </source>
</reference>